<evidence type="ECO:0000256" key="6">
    <source>
        <dbReference type="SAM" id="Phobius"/>
    </source>
</evidence>
<organism evidence="8 9">
    <name type="scientific">Hapsidospora chrysogenum (strain ATCC 11550 / CBS 779.69 / DSM 880 / IAM 14645 / JCM 23072 / IMI 49137)</name>
    <name type="common">Acremonium chrysogenum</name>
    <dbReference type="NCBI Taxonomy" id="857340"/>
    <lineage>
        <taxon>Eukaryota</taxon>
        <taxon>Fungi</taxon>
        <taxon>Dikarya</taxon>
        <taxon>Ascomycota</taxon>
        <taxon>Pezizomycotina</taxon>
        <taxon>Sordariomycetes</taxon>
        <taxon>Hypocreomycetidae</taxon>
        <taxon>Hypocreales</taxon>
        <taxon>Bionectriaceae</taxon>
        <taxon>Hapsidospora</taxon>
    </lineage>
</organism>
<feature type="transmembrane region" description="Helical" evidence="6">
    <location>
        <begin position="193"/>
        <end position="219"/>
    </location>
</feature>
<evidence type="ECO:0000256" key="3">
    <source>
        <dbReference type="ARBA" id="ARBA00022989"/>
    </source>
</evidence>
<dbReference type="GO" id="GO:0022857">
    <property type="term" value="F:transmembrane transporter activity"/>
    <property type="evidence" value="ECO:0007669"/>
    <property type="project" value="InterPro"/>
</dbReference>
<feature type="transmembrane region" description="Helical" evidence="6">
    <location>
        <begin position="466"/>
        <end position="489"/>
    </location>
</feature>
<dbReference type="GO" id="GO:0016020">
    <property type="term" value="C:membrane"/>
    <property type="evidence" value="ECO:0007669"/>
    <property type="project" value="UniProtKB-SubCell"/>
</dbReference>
<feature type="transmembrane region" description="Helical" evidence="6">
    <location>
        <begin position="162"/>
        <end position="181"/>
    </location>
</feature>
<feature type="transmembrane region" description="Helical" evidence="6">
    <location>
        <begin position="408"/>
        <end position="427"/>
    </location>
</feature>
<feature type="transmembrane region" description="Helical" evidence="6">
    <location>
        <begin position="128"/>
        <end position="150"/>
    </location>
</feature>
<feature type="region of interest" description="Disordered" evidence="5">
    <location>
        <begin position="532"/>
        <end position="554"/>
    </location>
</feature>
<name>A0A086TC43_HAPC1</name>
<gene>
    <name evidence="8" type="ORF">ACRE_022850</name>
</gene>
<keyword evidence="4 6" id="KW-0472">Membrane</keyword>
<dbReference type="HOGENOM" id="CLU_013756_0_0_1"/>
<feature type="transmembrane region" description="Helical" evidence="6">
    <location>
        <begin position="501"/>
        <end position="521"/>
    </location>
</feature>
<feature type="compositionally biased region" description="Acidic residues" evidence="5">
    <location>
        <begin position="532"/>
        <end position="544"/>
    </location>
</feature>
<dbReference type="InterPro" id="IPR011701">
    <property type="entry name" value="MFS"/>
</dbReference>
<sequence>MSSPRTRIELDNRRDHDEEDVPFLNIIDDEPLPAAITSPDPDPDPDPSSPHPRRRRHRPSAPWQASAPSTIILLIIAIKFLAVTSGMLMLMPMYRLIEDAFCHVHYDDDSAGLIDEMKCKVDEVQSPLAYLMGWFGLVGAIMNLIVSYPYGMLADRIGRKPTVLLSYGGLAFSFSTSPLMLGPWKYTIRAHPYILLGGSVFTLIGGGVPVLLNTLYAIATDVSTEENKASNFLYLTLGASAGGLLGPLIAGLLMERWDPWVPITVVLCTIPCVFGLLLFVPETLTVNIDKAPATAGDEQQKSTLAALRGNIVHGLRDLRSSLRMLRNPNIPLCLVTFFFGNARFTASTSILAQYISKNFGWTLAETSVLLSPLGIVHLAFLAGLPWLSGFLMKSRRFGGLTSFRKDLFLARASLFVIMLSALIRGISSHGVGLFLFGLFIGCFAAESPLVRATVSTFVEPSHVSRLYALVAMAEVVGAFAGGPVLAWCFDRGIKWKGAWTGLPWFYLAFTSFLAWAAMLLVRQPKNVWGEDGEVFGDGDEEEEDIAPRNPIRLE</sequence>
<evidence type="ECO:0000313" key="8">
    <source>
        <dbReference type="EMBL" id="KFH46925.1"/>
    </source>
</evidence>
<feature type="transmembrane region" description="Helical" evidence="6">
    <location>
        <begin position="260"/>
        <end position="280"/>
    </location>
</feature>
<dbReference type="AlphaFoldDB" id="A0A086TC43"/>
<feature type="transmembrane region" description="Helical" evidence="6">
    <location>
        <begin position="367"/>
        <end position="387"/>
    </location>
</feature>
<evidence type="ECO:0000256" key="2">
    <source>
        <dbReference type="ARBA" id="ARBA00022692"/>
    </source>
</evidence>
<dbReference type="Proteomes" id="UP000029964">
    <property type="component" value="Unassembled WGS sequence"/>
</dbReference>
<dbReference type="PANTHER" id="PTHR23507:SF1">
    <property type="entry name" value="FI18259P1-RELATED"/>
    <property type="match status" value="1"/>
</dbReference>
<keyword evidence="9" id="KW-1185">Reference proteome</keyword>
<dbReference type="PROSITE" id="PS50850">
    <property type="entry name" value="MFS"/>
    <property type="match status" value="1"/>
</dbReference>
<feature type="compositionally biased region" description="Acidic residues" evidence="5">
    <location>
        <begin position="17"/>
        <end position="31"/>
    </location>
</feature>
<protein>
    <submittedName>
        <fullName evidence="8">Putative membrane protein-like protein</fullName>
    </submittedName>
</protein>
<keyword evidence="2 6" id="KW-0812">Transmembrane</keyword>
<dbReference type="EMBL" id="JPKY01000014">
    <property type="protein sequence ID" value="KFH46925.1"/>
    <property type="molecule type" value="Genomic_DNA"/>
</dbReference>
<dbReference type="Pfam" id="PF07690">
    <property type="entry name" value="MFS_1"/>
    <property type="match status" value="1"/>
</dbReference>
<comment type="caution">
    <text evidence="8">The sequence shown here is derived from an EMBL/GenBank/DDBJ whole genome shotgun (WGS) entry which is preliminary data.</text>
</comment>
<dbReference type="InterPro" id="IPR020846">
    <property type="entry name" value="MFS_dom"/>
</dbReference>
<dbReference type="Gene3D" id="1.20.1250.20">
    <property type="entry name" value="MFS general substrate transporter like domains"/>
    <property type="match status" value="1"/>
</dbReference>
<feature type="region of interest" description="Disordered" evidence="5">
    <location>
        <begin position="1"/>
        <end position="63"/>
    </location>
</feature>
<evidence type="ECO:0000313" key="9">
    <source>
        <dbReference type="Proteomes" id="UP000029964"/>
    </source>
</evidence>
<keyword evidence="3 6" id="KW-1133">Transmembrane helix</keyword>
<feature type="transmembrane region" description="Helical" evidence="6">
    <location>
        <begin position="231"/>
        <end position="254"/>
    </location>
</feature>
<evidence type="ECO:0000256" key="1">
    <source>
        <dbReference type="ARBA" id="ARBA00004141"/>
    </source>
</evidence>
<dbReference type="InterPro" id="IPR036259">
    <property type="entry name" value="MFS_trans_sf"/>
</dbReference>
<dbReference type="SUPFAM" id="SSF103473">
    <property type="entry name" value="MFS general substrate transporter"/>
    <property type="match status" value="1"/>
</dbReference>
<evidence type="ECO:0000256" key="5">
    <source>
        <dbReference type="SAM" id="MobiDB-lite"/>
    </source>
</evidence>
<reference evidence="9" key="1">
    <citation type="journal article" date="2014" name="Genome Announc.">
        <title>Genome sequence and annotation of Acremonium chrysogenum, producer of the beta-lactam antibiotic cephalosporin C.</title>
        <authorList>
            <person name="Terfehr D."/>
            <person name="Dahlmann T.A."/>
            <person name="Specht T."/>
            <person name="Zadra I."/>
            <person name="Kuernsteiner H."/>
            <person name="Kueck U."/>
        </authorList>
    </citation>
    <scope>NUCLEOTIDE SEQUENCE [LARGE SCALE GENOMIC DNA]</scope>
    <source>
        <strain evidence="9">ATCC 11550 / CBS 779.69 / DSM 880 / IAM 14645 / JCM 23072 / IMI 49137</strain>
    </source>
</reference>
<proteinExistence type="predicted"/>
<evidence type="ECO:0000256" key="4">
    <source>
        <dbReference type="ARBA" id="ARBA00023136"/>
    </source>
</evidence>
<accession>A0A086TC43</accession>
<feature type="compositionally biased region" description="Basic and acidic residues" evidence="5">
    <location>
        <begin position="1"/>
        <end position="16"/>
    </location>
</feature>
<feature type="domain" description="Major facilitator superfamily (MFS) profile" evidence="7">
    <location>
        <begin position="70"/>
        <end position="526"/>
    </location>
</feature>
<evidence type="ECO:0000259" key="7">
    <source>
        <dbReference type="PROSITE" id="PS50850"/>
    </source>
</evidence>
<comment type="subcellular location">
    <subcellularLocation>
        <location evidence="1">Membrane</location>
        <topology evidence="1">Multi-pass membrane protein</topology>
    </subcellularLocation>
</comment>
<feature type="transmembrane region" description="Helical" evidence="6">
    <location>
        <begin position="63"/>
        <end position="83"/>
    </location>
</feature>
<dbReference type="PANTHER" id="PTHR23507">
    <property type="entry name" value="ZGC:174356"/>
    <property type="match status" value="1"/>
</dbReference>
<dbReference type="OrthoDB" id="3026777at2759"/>
<feature type="transmembrane region" description="Helical" evidence="6">
    <location>
        <begin position="332"/>
        <end position="355"/>
    </location>
</feature>
<feature type="transmembrane region" description="Helical" evidence="6">
    <location>
        <begin position="433"/>
        <end position="454"/>
    </location>
</feature>